<organism evidence="3 4">
    <name type="scientific">Bacillus daqingensis</name>
    <dbReference type="NCBI Taxonomy" id="872396"/>
    <lineage>
        <taxon>Bacteria</taxon>
        <taxon>Bacillati</taxon>
        <taxon>Bacillota</taxon>
        <taxon>Bacilli</taxon>
        <taxon>Bacillales</taxon>
        <taxon>Bacillaceae</taxon>
        <taxon>Bacillus</taxon>
    </lineage>
</organism>
<evidence type="ECO:0000313" key="3">
    <source>
        <dbReference type="EMBL" id="MFC4735191.1"/>
    </source>
</evidence>
<gene>
    <name evidence="3" type="ORF">ACFO4L_01220</name>
</gene>
<dbReference type="Gene3D" id="3.90.79.10">
    <property type="entry name" value="Nucleoside Triphosphate Pyrophosphohydrolase"/>
    <property type="match status" value="1"/>
</dbReference>
<accession>A0ABV9NS98</accession>
<proteinExistence type="inferred from homology"/>
<evidence type="ECO:0000259" key="2">
    <source>
        <dbReference type="PROSITE" id="PS51462"/>
    </source>
</evidence>
<dbReference type="SUPFAM" id="SSF55811">
    <property type="entry name" value="Nudix"/>
    <property type="match status" value="1"/>
</dbReference>
<dbReference type="CDD" id="cd02883">
    <property type="entry name" value="NUDIX_Hydrolase"/>
    <property type="match status" value="1"/>
</dbReference>
<reference evidence="4" key="1">
    <citation type="journal article" date="2019" name="Int. J. Syst. Evol. Microbiol.">
        <title>The Global Catalogue of Microorganisms (GCM) 10K type strain sequencing project: providing services to taxonomists for standard genome sequencing and annotation.</title>
        <authorList>
            <consortium name="The Broad Institute Genomics Platform"/>
            <consortium name="The Broad Institute Genome Sequencing Center for Infectious Disease"/>
            <person name="Wu L."/>
            <person name="Ma J."/>
        </authorList>
    </citation>
    <scope>NUCLEOTIDE SEQUENCE [LARGE SCALE GENOMIC DNA]</scope>
    <source>
        <strain evidence="4">JCM 12165</strain>
    </source>
</reference>
<feature type="domain" description="Nudix hydrolase" evidence="2">
    <location>
        <begin position="4"/>
        <end position="146"/>
    </location>
</feature>
<dbReference type="PANTHER" id="PTHR43736">
    <property type="entry name" value="ADP-RIBOSE PYROPHOSPHATASE"/>
    <property type="match status" value="1"/>
</dbReference>
<comment type="caution">
    <text evidence="3">The sequence shown here is derived from an EMBL/GenBank/DDBJ whole genome shotgun (WGS) entry which is preliminary data.</text>
</comment>
<dbReference type="Proteomes" id="UP001595896">
    <property type="component" value="Unassembled WGS sequence"/>
</dbReference>
<dbReference type="PROSITE" id="PS51462">
    <property type="entry name" value="NUDIX"/>
    <property type="match status" value="1"/>
</dbReference>
<dbReference type="InterPro" id="IPR000086">
    <property type="entry name" value="NUDIX_hydrolase_dom"/>
</dbReference>
<dbReference type="RefSeq" id="WP_377907817.1">
    <property type="nucleotide sequence ID" value="NZ_JBHSGK010000003.1"/>
</dbReference>
<dbReference type="GO" id="GO:0016787">
    <property type="term" value="F:hydrolase activity"/>
    <property type="evidence" value="ECO:0007669"/>
    <property type="project" value="UniProtKB-KW"/>
</dbReference>
<dbReference type="InterPro" id="IPR015797">
    <property type="entry name" value="NUDIX_hydrolase-like_dom_sf"/>
</dbReference>
<comment type="similarity">
    <text evidence="1">Belongs to the Nudix hydrolase family.</text>
</comment>
<keyword evidence="3" id="KW-0378">Hydrolase</keyword>
<dbReference type="EMBL" id="JBHSGK010000003">
    <property type="protein sequence ID" value="MFC4735191.1"/>
    <property type="molecule type" value="Genomic_DNA"/>
</dbReference>
<dbReference type="Pfam" id="PF00293">
    <property type="entry name" value="NUDIX"/>
    <property type="match status" value="1"/>
</dbReference>
<dbReference type="PANTHER" id="PTHR43736:SF1">
    <property type="entry name" value="DIHYDRONEOPTERIN TRIPHOSPHATE DIPHOSPHATASE"/>
    <property type="match status" value="1"/>
</dbReference>
<sequence>MQLTWTASSSIPQDKTITSAHGFCFQHDELLLVKLQHRGWDFPGGHLEQEETPEACVKREVVEEGYVKGNLRLIGFVTVDHTHNPNWQENGRYPKIGCQLFYRMDITERMPFRGLHESEDRMFIEPAQIDAYYHSWNPVYQAILEEALSN</sequence>
<protein>
    <submittedName>
        <fullName evidence="3">NUDIX hydrolase</fullName>
        <ecNumber evidence="3">3.6.-.-</ecNumber>
    </submittedName>
</protein>
<evidence type="ECO:0000313" key="4">
    <source>
        <dbReference type="Proteomes" id="UP001595896"/>
    </source>
</evidence>
<dbReference type="EC" id="3.6.-.-" evidence="3"/>
<evidence type="ECO:0000256" key="1">
    <source>
        <dbReference type="ARBA" id="ARBA00005582"/>
    </source>
</evidence>
<name>A0ABV9NS98_9BACI</name>
<keyword evidence="4" id="KW-1185">Reference proteome</keyword>